<feature type="compositionally biased region" description="Basic and acidic residues" evidence="1">
    <location>
        <begin position="1012"/>
        <end position="1036"/>
    </location>
</feature>
<feature type="compositionally biased region" description="Basic and acidic residues" evidence="1">
    <location>
        <begin position="1203"/>
        <end position="1230"/>
    </location>
</feature>
<feature type="region of interest" description="Disordered" evidence="1">
    <location>
        <begin position="278"/>
        <end position="320"/>
    </location>
</feature>
<reference evidence="3" key="1">
    <citation type="submission" date="2017-03" db="EMBL/GenBank/DDBJ databases">
        <title>Genomes of endolithic fungi from Antarctica.</title>
        <authorList>
            <person name="Coleine C."/>
            <person name="Masonjones S."/>
            <person name="Stajich J.E."/>
        </authorList>
    </citation>
    <scope>NUCLEOTIDE SEQUENCE [LARGE SCALE GENOMIC DNA]</scope>
    <source>
        <strain evidence="3">CCFEE 5527</strain>
    </source>
</reference>
<keyword evidence="3" id="KW-1185">Reference proteome</keyword>
<dbReference type="InParanoid" id="A0A1V8S8T5"/>
<organism evidence="2 3">
    <name type="scientific">Cryoendolithus antarcticus</name>
    <dbReference type="NCBI Taxonomy" id="1507870"/>
    <lineage>
        <taxon>Eukaryota</taxon>
        <taxon>Fungi</taxon>
        <taxon>Dikarya</taxon>
        <taxon>Ascomycota</taxon>
        <taxon>Pezizomycotina</taxon>
        <taxon>Dothideomycetes</taxon>
        <taxon>Dothideomycetidae</taxon>
        <taxon>Cladosporiales</taxon>
        <taxon>Cladosporiaceae</taxon>
        <taxon>Cryoendolithus</taxon>
    </lineage>
</organism>
<protein>
    <submittedName>
        <fullName evidence="2">Uncharacterized protein</fullName>
    </submittedName>
</protein>
<accession>A0A1V8S8T5</accession>
<feature type="compositionally biased region" description="Basic and acidic residues" evidence="1">
    <location>
        <begin position="447"/>
        <end position="461"/>
    </location>
</feature>
<feature type="compositionally biased region" description="Low complexity" evidence="1">
    <location>
        <begin position="981"/>
        <end position="998"/>
    </location>
</feature>
<feature type="region of interest" description="Disordered" evidence="1">
    <location>
        <begin position="420"/>
        <end position="461"/>
    </location>
</feature>
<feature type="compositionally biased region" description="Basic residues" evidence="1">
    <location>
        <begin position="301"/>
        <end position="319"/>
    </location>
</feature>
<sequence length="1249" mass="134354">MPSSHWGDVKRRFDISEVKVATWRDPSLSIHPSRDRPGVMRTISAADAAKSYVPTYKYKIELPKPPEPTDDEMSVAEKHQSKYEVDHDPAAADVIEASIDDTDIVSLLAVDAAPETSAELDIVDVLGGTAPGADAEAMAKSVATEEKHIASPEEDIEVIPEHNFADVATDSEVQVDDVPSVEPTVDNNVLQDPMDSALAKITSSDSVADIIEGDLRHENLQGLPPDHLDPITEAMLQRLLDEPPPSSAYLAGNIDLEALLAGTPPAVLATDIPKDFDIGETSETSDKRVSFAPGTPEPKPTVRKKKSSTGSKTKKKKKVTAAQIEELPDDIVAILDETIEPVARTPFDPAAIEAAMIDPLDDVFVHVVDVGGSELVARNRSSEILMVDPARNAGVSELDPTQQSIDDILYGLVIPPAAPLPPMTEVPSPSKMKSKSSKLKTSTSRSKTQEGKASKSKHKTEVPIDPKVAGLGIDMTPDVIVPLTATAAVIDGHDYQEDTLPNLTDKELQDILSHTHDMKPTAATVIEPKPALESSLDAVESAVSPGRDEFDSQIDDGLPELKGNLQPLLVDDCKAIETGESQHDDIEGTAAITGEDAVDAVATEKDKHGELSSDILAVVPANLDSCVDTFDEGGTAQDDLGEPVIPEQDAQPASENSILPDDIDAKNIVSNTATADFDADPTTLTTPDPLTLELDGIFASESPAERIDDLDFDFDDITGVDIAGEEMGEVKLSGQDATASALDNDMLANARELSPVLEPLPDSDVADIDVVGGSELQELDTQGEVDRDGQNTILDGDAPSAMTADISALDDLLNDPGAGLPKNVDLVPTDLPKGSLDDMNTPAEDANAAEQPQNVLDEQIPTAIDSQALATELDLEPLTSIPTVLSADPRQDSMVVDEGSARVPEEASMLAQEASPVVDPAAAAAVAAITAIVADAPPSPTLSRSSKRRSDGWSRPVKKPGDSAAPGKSDSGRASKRSSRSAKSGSDPKASSRRYAVSAEEEEERRRRRRARKEEEAAKAREEQLRREEEDEERRLRHDARRAARKAAIKEAEESARRIAREEAEAEAKREADSRRQRRERRDSVVGKIRDGKFMRQDSSDKARPTLLKAFSVTSGSSRTNAGLLIRTSSDAPRSPTLRRSATDSTAPRSTRDDNASRPTSKRTSTRSQHKEGKVDDTPAAQIEDVAVPLSPESTKSHRSHRSRDEDGDRRSERPHRSGRDSERRERRPTLDSQSKKPSFMGSFVRAFK</sequence>
<proteinExistence type="predicted"/>
<gene>
    <name evidence="2" type="ORF">B0A48_18188</name>
</gene>
<evidence type="ECO:0000256" key="1">
    <source>
        <dbReference type="SAM" id="MobiDB-lite"/>
    </source>
</evidence>
<evidence type="ECO:0000313" key="2">
    <source>
        <dbReference type="EMBL" id="OQN95664.1"/>
    </source>
</evidence>
<dbReference type="STRING" id="1507870.A0A1V8S8T5"/>
<dbReference type="AlphaFoldDB" id="A0A1V8S8T5"/>
<evidence type="ECO:0000313" key="3">
    <source>
        <dbReference type="Proteomes" id="UP000192596"/>
    </source>
</evidence>
<dbReference type="Proteomes" id="UP000192596">
    <property type="component" value="Unassembled WGS sequence"/>
</dbReference>
<feature type="region of interest" description="Disordered" evidence="1">
    <location>
        <begin position="630"/>
        <end position="658"/>
    </location>
</feature>
<name>A0A1V8S8T5_9PEZI</name>
<feature type="compositionally biased region" description="Polar residues" evidence="1">
    <location>
        <begin position="1112"/>
        <end position="1149"/>
    </location>
</feature>
<dbReference type="EMBL" id="NAJO01000082">
    <property type="protein sequence ID" value="OQN95664.1"/>
    <property type="molecule type" value="Genomic_DNA"/>
</dbReference>
<dbReference type="OrthoDB" id="3650987at2759"/>
<feature type="compositionally biased region" description="Basic and acidic residues" evidence="1">
    <location>
        <begin position="1048"/>
        <end position="1104"/>
    </location>
</feature>
<feature type="compositionally biased region" description="Basic residues" evidence="1">
    <location>
        <begin position="1037"/>
        <end position="1047"/>
    </location>
</feature>
<feature type="region of interest" description="Disordered" evidence="1">
    <location>
        <begin position="933"/>
        <end position="1249"/>
    </location>
</feature>
<comment type="caution">
    <text evidence="2">The sequence shown here is derived from an EMBL/GenBank/DDBJ whole genome shotgun (WGS) entry which is preliminary data.</text>
</comment>